<evidence type="ECO:0000259" key="3">
    <source>
        <dbReference type="Pfam" id="PF21447"/>
    </source>
</evidence>
<dbReference type="OrthoDB" id="9814545at2"/>
<protein>
    <submittedName>
        <fullName evidence="4">Exopolyphosphatase / guanosine-5'-triphosphate,3'-diphosphate pyrophosphatase</fullName>
    </submittedName>
</protein>
<dbReference type="PANTHER" id="PTHR30005">
    <property type="entry name" value="EXOPOLYPHOSPHATASE"/>
    <property type="match status" value="1"/>
</dbReference>
<dbReference type="AlphaFoldDB" id="A0A1M5D343"/>
<dbReference type="STRING" id="1122155.SAMN02745158_04399"/>
<dbReference type="GO" id="GO:0016462">
    <property type="term" value="F:pyrophosphatase activity"/>
    <property type="evidence" value="ECO:0007669"/>
    <property type="project" value="TreeGrafter"/>
</dbReference>
<dbReference type="CDD" id="cd24006">
    <property type="entry name" value="ASKHA_NBD_PPX_GppA"/>
    <property type="match status" value="1"/>
</dbReference>
<feature type="domain" description="Ppx/GppA phosphatase C-terminal" evidence="3">
    <location>
        <begin position="326"/>
        <end position="492"/>
    </location>
</feature>
<comment type="similarity">
    <text evidence="1">Belongs to the GppA/Ppx family.</text>
</comment>
<organism evidence="4 5">
    <name type="scientific">Lactonifactor longoviformis DSM 17459</name>
    <dbReference type="NCBI Taxonomy" id="1122155"/>
    <lineage>
        <taxon>Bacteria</taxon>
        <taxon>Bacillati</taxon>
        <taxon>Bacillota</taxon>
        <taxon>Clostridia</taxon>
        <taxon>Eubacteriales</taxon>
        <taxon>Clostridiaceae</taxon>
        <taxon>Lactonifactor</taxon>
    </lineage>
</organism>
<dbReference type="PANTHER" id="PTHR30005:SF0">
    <property type="entry name" value="RETROGRADE REGULATION PROTEIN 2"/>
    <property type="match status" value="1"/>
</dbReference>
<proteinExistence type="inferred from homology"/>
<feature type="domain" description="Ppx/GppA phosphatase N-terminal" evidence="2">
    <location>
        <begin position="27"/>
        <end position="305"/>
    </location>
</feature>
<dbReference type="Gene3D" id="3.30.420.40">
    <property type="match status" value="1"/>
</dbReference>
<dbReference type="Pfam" id="PF02541">
    <property type="entry name" value="Ppx-GppA"/>
    <property type="match status" value="1"/>
</dbReference>
<dbReference type="InterPro" id="IPR043129">
    <property type="entry name" value="ATPase_NBD"/>
</dbReference>
<evidence type="ECO:0000259" key="2">
    <source>
        <dbReference type="Pfam" id="PF02541"/>
    </source>
</evidence>
<dbReference type="Pfam" id="PF21447">
    <property type="entry name" value="Ppx-GppA_III"/>
    <property type="match status" value="1"/>
</dbReference>
<dbReference type="Proteomes" id="UP000184245">
    <property type="component" value="Unassembled WGS sequence"/>
</dbReference>
<dbReference type="InterPro" id="IPR050273">
    <property type="entry name" value="GppA/Ppx_hydrolase"/>
</dbReference>
<dbReference type="InterPro" id="IPR003695">
    <property type="entry name" value="Ppx_GppA_N"/>
</dbReference>
<evidence type="ECO:0000313" key="5">
    <source>
        <dbReference type="Proteomes" id="UP000184245"/>
    </source>
</evidence>
<evidence type="ECO:0000313" key="4">
    <source>
        <dbReference type="EMBL" id="SHF61374.1"/>
    </source>
</evidence>
<dbReference type="Gene3D" id="3.30.420.150">
    <property type="entry name" value="Exopolyphosphatase. Domain 2"/>
    <property type="match status" value="1"/>
</dbReference>
<accession>A0A1M5D343</accession>
<dbReference type="SUPFAM" id="SSF53067">
    <property type="entry name" value="Actin-like ATPase domain"/>
    <property type="match status" value="2"/>
</dbReference>
<reference evidence="4 5" key="1">
    <citation type="submission" date="2016-11" db="EMBL/GenBank/DDBJ databases">
        <authorList>
            <person name="Jaros S."/>
            <person name="Januszkiewicz K."/>
            <person name="Wedrychowicz H."/>
        </authorList>
    </citation>
    <scope>NUCLEOTIDE SEQUENCE [LARGE SCALE GENOMIC DNA]</scope>
    <source>
        <strain evidence="4 5">DSM 17459</strain>
    </source>
</reference>
<gene>
    <name evidence="4" type="ORF">SAMN02745158_04399</name>
</gene>
<sequence length="514" mass="59049">MAITTFAAVDIGSYDISMKIYELSKKYGMHEIDEIRSPLELGKDTYVTGMLSLESLDSLCTVLNDYRQIMEGYRVEDYKVCATSSLREAENMWVILEQIYRRTGMQVEVLSNSEQRFLGYKSIASKEKDFTEIIQKGTAIIEVGGGSVQVSLFDKDALVTTQNFKLGNLRIREKLLPVEKETIYYEQLVEELINNEILSFKKLHLKEREIKNVILVGDNFTEVIFRKGENGNLCSTIDKATFMNVYDRVVPYSPEQVAVEFSLPLEYASLLIPSIIIFKTFIEQFGAETMWIPGTQLTDGMAYEYGESHKIIRTNHNFENDIIEAARNIAKRYVSSKGHVQVMTRIGLAIFDSMKKYHGMGKRERLLLQIAIILHDCGKYISLSNVGECSYNIIMSTEIIGLSHAEREVIANVVRFNTVPYVYYGEDGIYQEMKQENYILVGKLTAILRMANALDRSHLQKIETLHASVKENRLILSIESQADFTLEEGLLADKINFFEEIYFIRPELRRKRRK</sequence>
<name>A0A1M5D343_9CLOT</name>
<keyword evidence="5" id="KW-1185">Reference proteome</keyword>
<dbReference type="SUPFAM" id="SSF109604">
    <property type="entry name" value="HD-domain/PDEase-like"/>
    <property type="match status" value="1"/>
</dbReference>
<dbReference type="RefSeq" id="WP_072854888.1">
    <property type="nucleotide sequence ID" value="NZ_FQVI01000053.1"/>
</dbReference>
<dbReference type="Gene3D" id="1.10.3210.10">
    <property type="entry name" value="Hypothetical protein af1432"/>
    <property type="match status" value="1"/>
</dbReference>
<dbReference type="EMBL" id="FQVI01000053">
    <property type="protein sequence ID" value="SHF61374.1"/>
    <property type="molecule type" value="Genomic_DNA"/>
</dbReference>
<dbReference type="InterPro" id="IPR048950">
    <property type="entry name" value="Ppx_GppA_C"/>
</dbReference>
<evidence type="ECO:0000256" key="1">
    <source>
        <dbReference type="ARBA" id="ARBA00007125"/>
    </source>
</evidence>